<organism evidence="1">
    <name type="scientific">viral metagenome</name>
    <dbReference type="NCBI Taxonomy" id="1070528"/>
    <lineage>
        <taxon>unclassified sequences</taxon>
        <taxon>metagenomes</taxon>
        <taxon>organismal metagenomes</taxon>
    </lineage>
</organism>
<reference evidence="1" key="1">
    <citation type="journal article" date="2020" name="Nature">
        <title>Giant virus diversity and host interactions through global metagenomics.</title>
        <authorList>
            <person name="Schulz F."/>
            <person name="Roux S."/>
            <person name="Paez-Espino D."/>
            <person name="Jungbluth S."/>
            <person name="Walsh D.A."/>
            <person name="Denef V.J."/>
            <person name="McMahon K.D."/>
            <person name="Konstantinidis K.T."/>
            <person name="Eloe-Fadrosh E.A."/>
            <person name="Kyrpides N.C."/>
            <person name="Woyke T."/>
        </authorList>
    </citation>
    <scope>NUCLEOTIDE SEQUENCE</scope>
    <source>
        <strain evidence="1">GVMAG-M-3300009182-46</strain>
    </source>
</reference>
<sequence length="229" mass="26970">MTSTFNLNDHVNTQSPNFINELNIGFSYEYNNITIINRVDEDSHDNEININDIDVSIFRFKFTDGVMELLNHFAKIHQYDDRHAFKEAWTAWLDENDEAIEDEVNRLENLGYEGDILDKMFKSARYYYRKKSTEKKVPKERRQYVSVQRELLDSMDSHIKKSIMCDINFKPQNGFIDFCISNRDVLQEAVAKLCESGITSSQEIQAKVKKTYKNRYFMIVRKDTISPSS</sequence>
<name>A0A6C0F5M2_9ZZZZ</name>
<protein>
    <submittedName>
        <fullName evidence="1">Uncharacterized protein</fullName>
    </submittedName>
</protein>
<evidence type="ECO:0000313" key="1">
    <source>
        <dbReference type="EMBL" id="QHT35849.1"/>
    </source>
</evidence>
<proteinExistence type="predicted"/>
<dbReference type="EMBL" id="MN739027">
    <property type="protein sequence ID" value="QHT35849.1"/>
    <property type="molecule type" value="Genomic_DNA"/>
</dbReference>
<accession>A0A6C0F5M2</accession>
<dbReference type="AlphaFoldDB" id="A0A6C0F5M2"/>